<proteinExistence type="predicted"/>
<accession>A0A0A9BX21</accession>
<dbReference type="EMBL" id="GBRH01232200">
    <property type="protein sequence ID" value="JAD65695.1"/>
    <property type="molecule type" value="Transcribed_RNA"/>
</dbReference>
<dbReference type="AlphaFoldDB" id="A0A0A9BX21"/>
<sequence>MRWDEDERRQPNKRRTEEDWMDEDDLLGIEERVERDL</sequence>
<name>A0A0A9BX21_ARUDO</name>
<reference evidence="1" key="1">
    <citation type="submission" date="2014-09" db="EMBL/GenBank/DDBJ databases">
        <authorList>
            <person name="Magalhaes I.L.F."/>
            <person name="Oliveira U."/>
            <person name="Santos F.R."/>
            <person name="Vidigal T.H.D.A."/>
            <person name="Brescovit A.D."/>
            <person name="Santos A.J."/>
        </authorList>
    </citation>
    <scope>NUCLEOTIDE SEQUENCE</scope>
    <source>
        <tissue evidence="1">Shoot tissue taken approximately 20 cm above the soil surface</tissue>
    </source>
</reference>
<reference evidence="1" key="2">
    <citation type="journal article" date="2015" name="Data Brief">
        <title>Shoot transcriptome of the giant reed, Arundo donax.</title>
        <authorList>
            <person name="Barrero R.A."/>
            <person name="Guerrero F.D."/>
            <person name="Moolhuijzen P."/>
            <person name="Goolsby J.A."/>
            <person name="Tidwell J."/>
            <person name="Bellgard S.E."/>
            <person name="Bellgard M.I."/>
        </authorList>
    </citation>
    <scope>NUCLEOTIDE SEQUENCE</scope>
    <source>
        <tissue evidence="1">Shoot tissue taken approximately 20 cm above the soil surface</tissue>
    </source>
</reference>
<protein>
    <submittedName>
        <fullName evidence="1">Uncharacterized protein</fullName>
    </submittedName>
</protein>
<organism evidence="1">
    <name type="scientific">Arundo donax</name>
    <name type="common">Giant reed</name>
    <name type="synonym">Donax arundinaceus</name>
    <dbReference type="NCBI Taxonomy" id="35708"/>
    <lineage>
        <taxon>Eukaryota</taxon>
        <taxon>Viridiplantae</taxon>
        <taxon>Streptophyta</taxon>
        <taxon>Embryophyta</taxon>
        <taxon>Tracheophyta</taxon>
        <taxon>Spermatophyta</taxon>
        <taxon>Magnoliopsida</taxon>
        <taxon>Liliopsida</taxon>
        <taxon>Poales</taxon>
        <taxon>Poaceae</taxon>
        <taxon>PACMAD clade</taxon>
        <taxon>Arundinoideae</taxon>
        <taxon>Arundineae</taxon>
        <taxon>Arundo</taxon>
    </lineage>
</organism>
<evidence type="ECO:0000313" key="1">
    <source>
        <dbReference type="EMBL" id="JAD65695.1"/>
    </source>
</evidence>